<evidence type="ECO:0000256" key="1">
    <source>
        <dbReference type="SAM" id="SignalP"/>
    </source>
</evidence>
<feature type="chain" id="PRO_5012295402" description="DUF11 domain-containing protein" evidence="1">
    <location>
        <begin position="24"/>
        <end position="157"/>
    </location>
</feature>
<evidence type="ECO:0000313" key="2">
    <source>
        <dbReference type="EMBL" id="APG62574.1"/>
    </source>
</evidence>
<evidence type="ECO:0000313" key="3">
    <source>
        <dbReference type="Proteomes" id="UP000242561"/>
    </source>
</evidence>
<dbReference type="AlphaFoldDB" id="A0A1L3JBR1"/>
<reference evidence="2 3" key="1">
    <citation type="submission" date="2016-11" db="EMBL/GenBank/DDBJ databases">
        <title>Sphingorhabdus sp. LPB0140, isolated from marine environment.</title>
        <authorList>
            <person name="Kim E."/>
            <person name="Yi H."/>
        </authorList>
    </citation>
    <scope>NUCLEOTIDE SEQUENCE [LARGE SCALE GENOMIC DNA]</scope>
    <source>
        <strain evidence="2 3">LPB0140</strain>
    </source>
</reference>
<dbReference type="OrthoDB" id="7428387at2"/>
<sequence length="157" mass="16854">MISKIKYILASAAVFAAMTSAHAASVELNSKIFVEKTTYLPNGTKRTTLEAPKTILPGDNLVFVVNYKNIEAKAANNIIITNPLPNAVNFVETHDGTEIVSVDGGRMWGKLSSLTVRKPDGTYRPALAGDVTHLRWKLNKSIGAGAGGKLIFRGSVK</sequence>
<evidence type="ECO:0008006" key="4">
    <source>
        <dbReference type="Google" id="ProtNLM"/>
    </source>
</evidence>
<proteinExistence type="predicted"/>
<gene>
    <name evidence="2" type="ORF">LPB140_07005</name>
</gene>
<organism evidence="2 3">
    <name type="scientific">Sphingorhabdus lutea</name>
    <dbReference type="NCBI Taxonomy" id="1913578"/>
    <lineage>
        <taxon>Bacteria</taxon>
        <taxon>Pseudomonadati</taxon>
        <taxon>Pseudomonadota</taxon>
        <taxon>Alphaproteobacteria</taxon>
        <taxon>Sphingomonadales</taxon>
        <taxon>Sphingomonadaceae</taxon>
        <taxon>Sphingorhabdus</taxon>
    </lineage>
</organism>
<feature type="signal peptide" evidence="1">
    <location>
        <begin position="1"/>
        <end position="23"/>
    </location>
</feature>
<protein>
    <recommendedName>
        <fullName evidence="4">DUF11 domain-containing protein</fullName>
    </recommendedName>
</protein>
<dbReference type="RefSeq" id="WP_072559225.1">
    <property type="nucleotide sequence ID" value="NZ_CP018154.1"/>
</dbReference>
<accession>A0A1L3JBR1</accession>
<dbReference type="EMBL" id="CP018154">
    <property type="protein sequence ID" value="APG62574.1"/>
    <property type="molecule type" value="Genomic_DNA"/>
</dbReference>
<dbReference type="STRING" id="1913578.LPB140_07005"/>
<name>A0A1L3JBR1_9SPHN</name>
<dbReference type="KEGG" id="sphl:LPB140_07005"/>
<keyword evidence="1" id="KW-0732">Signal</keyword>
<dbReference type="Proteomes" id="UP000242561">
    <property type="component" value="Chromosome"/>
</dbReference>
<keyword evidence="3" id="KW-1185">Reference proteome</keyword>